<dbReference type="InterPro" id="IPR012349">
    <property type="entry name" value="Split_barrel_FMN-bd"/>
</dbReference>
<name>A0A511AFR0_9MICO</name>
<dbReference type="OrthoDB" id="4726615at2"/>
<dbReference type="SUPFAM" id="SSF50475">
    <property type="entry name" value="FMN-binding split barrel"/>
    <property type="match status" value="1"/>
</dbReference>
<dbReference type="Pfam" id="PF12900">
    <property type="entry name" value="Pyridox_ox_2"/>
    <property type="match status" value="1"/>
</dbReference>
<sequence length="131" mass="14614">MISDLNEQECRALLTSTTVGRIGFVLDERIDIFPVNYAVSGDDLLIRTSSDGALRRLADARSQAAFEIDYHDDLAGSGWSVLMHGRLTTVSDEEAPALVGRVSPWAGEERETPLRFTVETMTGRRVHRDRH</sequence>
<reference evidence="1 2" key="1">
    <citation type="submission" date="2019-07" db="EMBL/GenBank/DDBJ databases">
        <title>Whole genome shotgun sequence of Microbacterium aerolatum NBRC 103071.</title>
        <authorList>
            <person name="Hosoyama A."/>
            <person name="Uohara A."/>
            <person name="Ohji S."/>
            <person name="Ichikawa N."/>
        </authorList>
    </citation>
    <scope>NUCLEOTIDE SEQUENCE [LARGE SCALE GENOMIC DNA]</scope>
    <source>
        <strain evidence="1 2">NBRC 103071</strain>
    </source>
</reference>
<accession>A0A511AFR0</accession>
<organism evidence="1 2">
    <name type="scientific">Microbacterium aerolatum</name>
    <dbReference type="NCBI Taxonomy" id="153731"/>
    <lineage>
        <taxon>Bacteria</taxon>
        <taxon>Bacillati</taxon>
        <taxon>Actinomycetota</taxon>
        <taxon>Actinomycetes</taxon>
        <taxon>Micrococcales</taxon>
        <taxon>Microbacteriaceae</taxon>
        <taxon>Microbacterium</taxon>
    </lineage>
</organism>
<dbReference type="Gene3D" id="2.30.110.10">
    <property type="entry name" value="Electron Transport, Fmn-binding Protein, Chain A"/>
    <property type="match status" value="1"/>
</dbReference>
<dbReference type="EMBL" id="BJUW01000009">
    <property type="protein sequence ID" value="GEK86980.1"/>
    <property type="molecule type" value="Genomic_DNA"/>
</dbReference>
<gene>
    <name evidence="1" type="ORF">MAE01_21560</name>
</gene>
<protein>
    <recommendedName>
        <fullName evidence="3">Pyridoxamine 5'-phosphate oxidase</fullName>
    </recommendedName>
</protein>
<comment type="caution">
    <text evidence="1">The sequence shown here is derived from an EMBL/GenBank/DDBJ whole genome shotgun (WGS) entry which is preliminary data.</text>
</comment>
<evidence type="ECO:0000313" key="1">
    <source>
        <dbReference type="EMBL" id="GEK86980.1"/>
    </source>
</evidence>
<evidence type="ECO:0000313" key="2">
    <source>
        <dbReference type="Proteomes" id="UP000321225"/>
    </source>
</evidence>
<dbReference type="Proteomes" id="UP000321225">
    <property type="component" value="Unassembled WGS sequence"/>
</dbReference>
<dbReference type="AlphaFoldDB" id="A0A511AFR0"/>
<keyword evidence="2" id="KW-1185">Reference proteome</keyword>
<dbReference type="InterPro" id="IPR024747">
    <property type="entry name" value="Pyridox_Oxase-rel"/>
</dbReference>
<evidence type="ECO:0008006" key="3">
    <source>
        <dbReference type="Google" id="ProtNLM"/>
    </source>
</evidence>
<proteinExistence type="predicted"/>
<dbReference type="RefSeq" id="WP_147039570.1">
    <property type="nucleotide sequence ID" value="NZ_BJUW01000009.1"/>
</dbReference>